<dbReference type="EMBL" id="BSXW01000904">
    <property type="protein sequence ID" value="GMF31389.1"/>
    <property type="molecule type" value="Genomic_DNA"/>
</dbReference>
<dbReference type="AlphaFoldDB" id="A0A9W6X561"/>
<organism evidence="1 2">
    <name type="scientific">Phytophthora lilii</name>
    <dbReference type="NCBI Taxonomy" id="2077276"/>
    <lineage>
        <taxon>Eukaryota</taxon>
        <taxon>Sar</taxon>
        <taxon>Stramenopiles</taxon>
        <taxon>Oomycota</taxon>
        <taxon>Peronosporomycetes</taxon>
        <taxon>Peronosporales</taxon>
        <taxon>Peronosporaceae</taxon>
        <taxon>Phytophthora</taxon>
    </lineage>
</organism>
<accession>A0A9W6X561</accession>
<gene>
    <name evidence="1" type="ORF">Plil01_001341600</name>
</gene>
<protein>
    <submittedName>
        <fullName evidence="1">Unnamed protein product</fullName>
    </submittedName>
</protein>
<dbReference type="Proteomes" id="UP001165083">
    <property type="component" value="Unassembled WGS sequence"/>
</dbReference>
<comment type="caution">
    <text evidence="1">The sequence shown here is derived from an EMBL/GenBank/DDBJ whole genome shotgun (WGS) entry which is preliminary data.</text>
</comment>
<evidence type="ECO:0000313" key="1">
    <source>
        <dbReference type="EMBL" id="GMF31389.1"/>
    </source>
</evidence>
<proteinExistence type="predicted"/>
<reference evidence="1" key="1">
    <citation type="submission" date="2023-04" db="EMBL/GenBank/DDBJ databases">
        <title>Phytophthora lilii NBRC 32176.</title>
        <authorList>
            <person name="Ichikawa N."/>
            <person name="Sato H."/>
            <person name="Tonouchi N."/>
        </authorList>
    </citation>
    <scope>NUCLEOTIDE SEQUENCE</scope>
    <source>
        <strain evidence="1">NBRC 32176</strain>
    </source>
</reference>
<evidence type="ECO:0000313" key="2">
    <source>
        <dbReference type="Proteomes" id="UP001165083"/>
    </source>
</evidence>
<sequence>MYDKTYSQTCRQLKLKAMQLRNGVATPTDQAVCKTTNDENHGRRTSQNNVDMFSSLQVIRETCGEEFSGDKENDDKKR</sequence>
<keyword evidence="2" id="KW-1185">Reference proteome</keyword>
<name>A0A9W6X561_9STRA</name>